<sequence>MLVLRDKLSNVICAKKVSKERYLNHLSIDLDLEYMQMTSISSIHSIKNVPNWVAPKPEIR</sequence>
<dbReference type="EMBL" id="CP014134">
    <property type="protein sequence ID" value="AVH27692.1"/>
    <property type="molecule type" value="Genomic_DNA"/>
</dbReference>
<evidence type="ECO:0000313" key="1">
    <source>
        <dbReference type="EMBL" id="AVH27692.1"/>
    </source>
</evidence>
<dbReference type="Proteomes" id="UP000283878">
    <property type="component" value="Unassembled WGS sequence"/>
</dbReference>
<reference evidence="3" key="1">
    <citation type="submission" date="2017-12" db="EMBL/GenBank/DDBJ databases">
        <title>FDA dAtabase for Regulatory Grade micrObial Sequences (FDA-ARGOS): Supporting development and validation of Infectious Disease Dx tests.</title>
        <authorList>
            <person name="Hoffmann M."/>
            <person name="Allard M."/>
            <person name="Evans P."/>
            <person name="Brown E."/>
            <person name="Tallon L.J."/>
            <person name="Sadzewicz L."/>
            <person name="Sengamalay N."/>
            <person name="Ott S."/>
            <person name="Godinez A."/>
            <person name="Nagaraj S."/>
            <person name="Vavikolanu K."/>
            <person name="Aluvathingal J."/>
            <person name="Nadendla S."/>
            <person name="Hobson J."/>
            <person name="Sichtig H."/>
        </authorList>
    </citation>
    <scope>NUCLEOTIDE SEQUENCE [LARGE SCALE GENOMIC DNA]</scope>
    <source>
        <strain evidence="3">LMG 3418</strain>
    </source>
</reference>
<reference evidence="2" key="3">
    <citation type="submission" date="2017-12" db="EMBL/GenBank/DDBJ databases">
        <authorList>
            <person name="Pipes S.E."/>
            <person name="Lovell C.R."/>
        </authorList>
    </citation>
    <scope>NUCLEOTIDE SEQUENCE</scope>
    <source>
        <strain evidence="2">JBS-8-11-1</strain>
    </source>
</reference>
<evidence type="ECO:0000313" key="3">
    <source>
        <dbReference type="Proteomes" id="UP000237665"/>
    </source>
</evidence>
<name>A0AAN2P9B8_9VIBR</name>
<proteinExistence type="predicted"/>
<reference evidence="1" key="2">
    <citation type="submission" date="2017-12" db="EMBL/GenBank/DDBJ databases">
        <title>FDA dAtabase for Regulatory Grade micrObial Sequences (FDA-ARGOS): Supporting development and validation of Infectious Disease Dx tests.</title>
        <authorList>
            <person name="Hoffmann M."/>
            <person name="Allard M."/>
            <person name="Evans P."/>
            <person name="Brown E."/>
            <person name="Tallon L."/>
            <person name="Sadzewicz L."/>
            <person name="Sengamalay N."/>
            <person name="Ott S."/>
            <person name="Godinez A."/>
            <person name="Nagaraj S."/>
            <person name="Vavikolanu K."/>
            <person name="Aluvathingal J."/>
            <person name="Nadendla S."/>
            <person name="Sichtig H."/>
        </authorList>
    </citation>
    <scope>NUCLEOTIDE SEQUENCE</scope>
    <source>
        <strain evidence="1">LMG 3418</strain>
    </source>
</reference>
<dbReference type="AlphaFoldDB" id="A0AAN2P9B8"/>
<evidence type="ECO:0000313" key="4">
    <source>
        <dbReference type="Proteomes" id="UP000283878"/>
    </source>
</evidence>
<organism evidence="2 4">
    <name type="scientific">Vibrio diabolicus</name>
    <dbReference type="NCBI Taxonomy" id="50719"/>
    <lineage>
        <taxon>Bacteria</taxon>
        <taxon>Pseudomonadati</taxon>
        <taxon>Pseudomonadota</taxon>
        <taxon>Gammaproteobacteria</taxon>
        <taxon>Vibrionales</taxon>
        <taxon>Vibrionaceae</taxon>
        <taxon>Vibrio</taxon>
        <taxon>Vibrio diabolicus subgroup</taxon>
    </lineage>
</organism>
<gene>
    <name evidence="1" type="ORF">AL468_11185</name>
    <name evidence="2" type="ORF">CYQ91_21675</name>
</gene>
<accession>A0AAN2P9B8</accession>
<protein>
    <submittedName>
        <fullName evidence="2">Uncharacterized protein</fullName>
    </submittedName>
</protein>
<evidence type="ECO:0000313" key="2">
    <source>
        <dbReference type="EMBL" id="RPB34305.1"/>
    </source>
</evidence>
<keyword evidence="3" id="KW-1185">Reference proteome</keyword>
<dbReference type="Proteomes" id="UP000237665">
    <property type="component" value="Chromosome 1"/>
</dbReference>
<reference evidence="2 4" key="4">
    <citation type="journal article" date="2018" name="AMB Express">
        <title>Occurrence and significance of pathogenicity and fitness islands in environmental vibrios.</title>
        <authorList>
            <person name="Klein S."/>
            <person name="Pipes S."/>
            <person name="Lovell C.R."/>
        </authorList>
    </citation>
    <scope>NUCLEOTIDE SEQUENCE [LARGE SCALE GENOMIC DNA]</scope>
    <source>
        <strain evidence="2 4">JBS-8-11-1</strain>
    </source>
</reference>
<dbReference type="EMBL" id="PKPZ01000023">
    <property type="protein sequence ID" value="RPB34305.1"/>
    <property type="molecule type" value="Genomic_DNA"/>
</dbReference>